<feature type="compositionally biased region" description="Basic and acidic residues" evidence="1">
    <location>
        <begin position="110"/>
        <end position="120"/>
    </location>
</feature>
<feature type="region of interest" description="Disordered" evidence="1">
    <location>
        <begin position="98"/>
        <end position="120"/>
    </location>
</feature>
<feature type="non-terminal residue" evidence="2">
    <location>
        <position position="1"/>
    </location>
</feature>
<dbReference type="Proteomes" id="UP001190700">
    <property type="component" value="Unassembled WGS sequence"/>
</dbReference>
<accession>A0AAE0LC12</accession>
<reference evidence="2 3" key="1">
    <citation type="journal article" date="2015" name="Genome Biol. Evol.">
        <title>Comparative Genomics of a Bacterivorous Green Alga Reveals Evolutionary Causalities and Consequences of Phago-Mixotrophic Mode of Nutrition.</title>
        <authorList>
            <person name="Burns J.A."/>
            <person name="Paasch A."/>
            <person name="Narechania A."/>
            <person name="Kim E."/>
        </authorList>
    </citation>
    <scope>NUCLEOTIDE SEQUENCE [LARGE SCALE GENOMIC DNA]</scope>
    <source>
        <strain evidence="2 3">PLY_AMNH</strain>
    </source>
</reference>
<feature type="compositionally biased region" description="Polar residues" evidence="1">
    <location>
        <begin position="98"/>
        <end position="108"/>
    </location>
</feature>
<protein>
    <submittedName>
        <fullName evidence="2">Uncharacterized protein</fullName>
    </submittedName>
</protein>
<comment type="caution">
    <text evidence="2">The sequence shown here is derived from an EMBL/GenBank/DDBJ whole genome shotgun (WGS) entry which is preliminary data.</text>
</comment>
<dbReference type="EMBL" id="LGRX02004746">
    <property type="protein sequence ID" value="KAK3279648.1"/>
    <property type="molecule type" value="Genomic_DNA"/>
</dbReference>
<keyword evidence="3" id="KW-1185">Reference proteome</keyword>
<proteinExistence type="predicted"/>
<evidence type="ECO:0000256" key="1">
    <source>
        <dbReference type="SAM" id="MobiDB-lite"/>
    </source>
</evidence>
<sequence length="120" mass="13397">LSAAKRTRDEAISLCAGYEEYLSAREKENMDLTWRELDHAIEMQAEEEQKKNDPEHKPSKKMCPSFEALARLWAPSSLPWSDADMLRASADWALPSMATASNGKSQSPIKHADHLAAKGI</sequence>
<evidence type="ECO:0000313" key="3">
    <source>
        <dbReference type="Proteomes" id="UP001190700"/>
    </source>
</evidence>
<gene>
    <name evidence="2" type="ORF">CYMTET_12469</name>
</gene>
<organism evidence="2 3">
    <name type="scientific">Cymbomonas tetramitiformis</name>
    <dbReference type="NCBI Taxonomy" id="36881"/>
    <lineage>
        <taxon>Eukaryota</taxon>
        <taxon>Viridiplantae</taxon>
        <taxon>Chlorophyta</taxon>
        <taxon>Pyramimonadophyceae</taxon>
        <taxon>Pyramimonadales</taxon>
        <taxon>Pyramimonadaceae</taxon>
        <taxon>Cymbomonas</taxon>
    </lineage>
</organism>
<dbReference type="AlphaFoldDB" id="A0AAE0LC12"/>
<name>A0AAE0LC12_9CHLO</name>
<evidence type="ECO:0000313" key="2">
    <source>
        <dbReference type="EMBL" id="KAK3279648.1"/>
    </source>
</evidence>